<sequence>MDLPELPPRMFTLGEEPAAIRSISYHSDDTKLFKALCDCLTDDEYEDLKASKLGVFIKFKELKFGWTSRLFEHLTGLNGDYIKDLENPRCEVLMDSLKAKDLTQTGYTVDGFIQVVQVWAYYDMPELGANYGSPVPNRPSPLLLAYKGGKGQRKCFKAAIKMQNNVNNFVRKDLDEMFPKWDRDVDDPAADNIIKAMFNDPGWKWTMDCWQVSGTHKVVKMEVSPGKNEVSPEESSRPRKKARKGSSVSGETLAAASDCFGMTKQQIERAFKDISDAISDGFGTMVAVEKKVGITKKGGSSDDRQLTTTSNPAKHVHEPESESVNETKAGQKQAKEPSLTTEPSSSRELCLVSPADDLPSDDPSVLLLDKQVSTASDLLLEEARRQTKKETAMVNLREKSERERKLAPTQQTPFKGNNTAKQIIPNKKVGRGYDPFAPYDKKKSKELTEWVQQDPCPSRFYQVLRTPLEWLTDHQMDAFINLLRQRDNGDANGLGRRLPEPALDCYMDIDP</sequence>
<evidence type="ECO:0000256" key="1">
    <source>
        <dbReference type="SAM" id="MobiDB-lite"/>
    </source>
</evidence>
<feature type="compositionally biased region" description="Polar residues" evidence="1">
    <location>
        <begin position="408"/>
        <end position="418"/>
    </location>
</feature>
<dbReference type="EMBL" id="LK032118">
    <property type="protein sequence ID" value="CDY21241.1"/>
    <property type="molecule type" value="Genomic_DNA"/>
</dbReference>
<dbReference type="Gramene" id="CDY21241">
    <property type="protein sequence ID" value="CDY21241"/>
    <property type="gene ID" value="GSBRNA2T00015523001"/>
</dbReference>
<dbReference type="PaxDb" id="3708-A0A078G745"/>
<feature type="region of interest" description="Disordered" evidence="1">
    <location>
        <begin position="295"/>
        <end position="347"/>
    </location>
</feature>
<name>A0A078G745_BRANA</name>
<accession>A0A078G745</accession>
<feature type="compositionally biased region" description="Basic and acidic residues" evidence="1">
    <location>
        <begin position="389"/>
        <end position="406"/>
    </location>
</feature>
<evidence type="ECO:0000313" key="2">
    <source>
        <dbReference type="EMBL" id="CDY21241.1"/>
    </source>
</evidence>
<dbReference type="AlphaFoldDB" id="A0A078G745"/>
<reference evidence="2 3" key="1">
    <citation type="journal article" date="2014" name="Science">
        <title>Plant genetics. Early allopolyploid evolution in the post-Neolithic Brassica napus oilseed genome.</title>
        <authorList>
            <person name="Chalhoub B."/>
            <person name="Denoeud F."/>
            <person name="Liu S."/>
            <person name="Parkin I.A."/>
            <person name="Tang H."/>
            <person name="Wang X."/>
            <person name="Chiquet J."/>
            <person name="Belcram H."/>
            <person name="Tong C."/>
            <person name="Samans B."/>
            <person name="Correa M."/>
            <person name="Da Silva C."/>
            <person name="Just J."/>
            <person name="Falentin C."/>
            <person name="Koh C.S."/>
            <person name="Le Clainche I."/>
            <person name="Bernard M."/>
            <person name="Bento P."/>
            <person name="Noel B."/>
            <person name="Labadie K."/>
            <person name="Alberti A."/>
            <person name="Charles M."/>
            <person name="Arnaud D."/>
            <person name="Guo H."/>
            <person name="Daviaud C."/>
            <person name="Alamery S."/>
            <person name="Jabbari K."/>
            <person name="Zhao M."/>
            <person name="Edger P.P."/>
            <person name="Chelaifa H."/>
            <person name="Tack D."/>
            <person name="Lassalle G."/>
            <person name="Mestiri I."/>
            <person name="Schnel N."/>
            <person name="Le Paslier M.C."/>
            <person name="Fan G."/>
            <person name="Renault V."/>
            <person name="Bayer P.E."/>
            <person name="Golicz A.A."/>
            <person name="Manoli S."/>
            <person name="Lee T.H."/>
            <person name="Thi V.H."/>
            <person name="Chalabi S."/>
            <person name="Hu Q."/>
            <person name="Fan C."/>
            <person name="Tollenaere R."/>
            <person name="Lu Y."/>
            <person name="Battail C."/>
            <person name="Shen J."/>
            <person name="Sidebottom C.H."/>
            <person name="Wang X."/>
            <person name="Canaguier A."/>
            <person name="Chauveau A."/>
            <person name="Berard A."/>
            <person name="Deniot G."/>
            <person name="Guan M."/>
            <person name="Liu Z."/>
            <person name="Sun F."/>
            <person name="Lim Y.P."/>
            <person name="Lyons E."/>
            <person name="Town C.D."/>
            <person name="Bancroft I."/>
            <person name="Wang X."/>
            <person name="Meng J."/>
            <person name="Ma J."/>
            <person name="Pires J.C."/>
            <person name="King G.J."/>
            <person name="Brunel D."/>
            <person name="Delourme R."/>
            <person name="Renard M."/>
            <person name="Aury J.M."/>
            <person name="Adams K.L."/>
            <person name="Batley J."/>
            <person name="Snowdon R.J."/>
            <person name="Tost J."/>
            <person name="Edwards D."/>
            <person name="Zhou Y."/>
            <person name="Hua W."/>
            <person name="Sharpe A.G."/>
            <person name="Paterson A.H."/>
            <person name="Guan C."/>
            <person name="Wincker P."/>
        </authorList>
    </citation>
    <scope>NUCLEOTIDE SEQUENCE [LARGE SCALE GENOMIC DNA]</scope>
    <source>
        <strain evidence="3">cv. Darmor-bzh</strain>
    </source>
</reference>
<gene>
    <name evidence="2" type="primary">BnaC02g28820D</name>
    <name evidence="2" type="ORF">GSBRNA2T00015523001</name>
</gene>
<feature type="compositionally biased region" description="Polar residues" evidence="1">
    <location>
        <begin position="338"/>
        <end position="347"/>
    </location>
</feature>
<feature type="region of interest" description="Disordered" evidence="1">
    <location>
        <begin position="223"/>
        <end position="249"/>
    </location>
</feature>
<keyword evidence="3" id="KW-1185">Reference proteome</keyword>
<evidence type="ECO:0000313" key="3">
    <source>
        <dbReference type="Proteomes" id="UP000028999"/>
    </source>
</evidence>
<feature type="region of interest" description="Disordered" evidence="1">
    <location>
        <begin position="389"/>
        <end position="418"/>
    </location>
</feature>
<organism evidence="2 3">
    <name type="scientific">Brassica napus</name>
    <name type="common">Rape</name>
    <dbReference type="NCBI Taxonomy" id="3708"/>
    <lineage>
        <taxon>Eukaryota</taxon>
        <taxon>Viridiplantae</taxon>
        <taxon>Streptophyta</taxon>
        <taxon>Embryophyta</taxon>
        <taxon>Tracheophyta</taxon>
        <taxon>Spermatophyta</taxon>
        <taxon>Magnoliopsida</taxon>
        <taxon>eudicotyledons</taxon>
        <taxon>Gunneridae</taxon>
        <taxon>Pentapetalae</taxon>
        <taxon>rosids</taxon>
        <taxon>malvids</taxon>
        <taxon>Brassicales</taxon>
        <taxon>Brassicaceae</taxon>
        <taxon>Brassiceae</taxon>
        <taxon>Brassica</taxon>
    </lineage>
</organism>
<dbReference type="Proteomes" id="UP000028999">
    <property type="component" value="Unassembled WGS sequence"/>
</dbReference>
<dbReference type="OMA" id="ELPICHE"/>
<proteinExistence type="predicted"/>
<protein>
    <submittedName>
        <fullName evidence="2">BnaC02g28820D protein</fullName>
    </submittedName>
</protein>